<gene>
    <name evidence="3" type="primary">LOC117675134</name>
</gene>
<organism evidence="2 3">
    <name type="scientific">Pantherophis guttatus</name>
    <name type="common">Corn snake</name>
    <name type="synonym">Elaphe guttata</name>
    <dbReference type="NCBI Taxonomy" id="94885"/>
    <lineage>
        <taxon>Eukaryota</taxon>
        <taxon>Metazoa</taxon>
        <taxon>Chordata</taxon>
        <taxon>Craniata</taxon>
        <taxon>Vertebrata</taxon>
        <taxon>Euteleostomi</taxon>
        <taxon>Lepidosauria</taxon>
        <taxon>Squamata</taxon>
        <taxon>Bifurcata</taxon>
        <taxon>Unidentata</taxon>
        <taxon>Episquamata</taxon>
        <taxon>Toxicofera</taxon>
        <taxon>Serpentes</taxon>
        <taxon>Colubroidea</taxon>
        <taxon>Colubridae</taxon>
        <taxon>Colubrinae</taxon>
        <taxon>Pantherophis</taxon>
    </lineage>
</organism>
<evidence type="ECO:0000313" key="2">
    <source>
        <dbReference type="Proteomes" id="UP001652622"/>
    </source>
</evidence>
<protein>
    <submittedName>
        <fullName evidence="3">Uncharacterized protein LOC117675134</fullName>
    </submittedName>
</protein>
<proteinExistence type="predicted"/>
<dbReference type="SUPFAM" id="SSF56672">
    <property type="entry name" value="DNA/RNA polymerases"/>
    <property type="match status" value="1"/>
</dbReference>
<reference evidence="3" key="1">
    <citation type="submission" date="2025-08" db="UniProtKB">
        <authorList>
            <consortium name="RefSeq"/>
        </authorList>
    </citation>
    <scope>IDENTIFICATION</scope>
    <source>
        <tissue evidence="3">Blood</tissue>
    </source>
</reference>
<keyword evidence="2" id="KW-1185">Reference proteome</keyword>
<evidence type="ECO:0000259" key="1">
    <source>
        <dbReference type="PROSITE" id="PS50878"/>
    </source>
</evidence>
<dbReference type="GeneID" id="117675134"/>
<dbReference type="PANTHER" id="PTHR47027:SF20">
    <property type="entry name" value="REVERSE TRANSCRIPTASE-LIKE PROTEIN WITH RNA-DIRECTED DNA POLYMERASE DOMAIN"/>
    <property type="match status" value="1"/>
</dbReference>
<dbReference type="PROSITE" id="PS50878">
    <property type="entry name" value="RT_POL"/>
    <property type="match status" value="1"/>
</dbReference>
<feature type="domain" description="Reverse transcriptase" evidence="1">
    <location>
        <begin position="1"/>
        <end position="93"/>
    </location>
</feature>
<dbReference type="InterPro" id="IPR043502">
    <property type="entry name" value="DNA/RNA_pol_sf"/>
</dbReference>
<dbReference type="Proteomes" id="UP001652622">
    <property type="component" value="Unplaced"/>
</dbReference>
<accession>A0ABM3ZM32</accession>
<dbReference type="RefSeq" id="XP_060549441.1">
    <property type="nucleotide sequence ID" value="XM_060693458.1"/>
</dbReference>
<evidence type="ECO:0000313" key="3">
    <source>
        <dbReference type="RefSeq" id="XP_060549441.1"/>
    </source>
</evidence>
<sequence>MEFTWRLRATSKIQMKCLRDFLFADDDAVTAHSAEDLQQLMDSFSKACQDFGLTISLKKTQVMGQDVDSPPCITISAQELEVVHDFVYLGSTISDTLSLDTELNKRIGKAATTFSRLTKRVWLNKKLTEHTKIQVYRACVLSTLLYCSESWTLYARQERKLNTFHMCCPRRILSITWQDKVPNSAVLERAGISSMYTLLKQ</sequence>
<name>A0ABM3ZM32_PANGU</name>
<dbReference type="InterPro" id="IPR000477">
    <property type="entry name" value="RT_dom"/>
</dbReference>
<dbReference type="PANTHER" id="PTHR47027">
    <property type="entry name" value="REVERSE TRANSCRIPTASE DOMAIN-CONTAINING PROTEIN"/>
    <property type="match status" value="1"/>
</dbReference>